<name>A0A8S5PM39_9CAUD</name>
<protein>
    <submittedName>
        <fullName evidence="3">Uncharacterized protein</fullName>
    </submittedName>
</protein>
<evidence type="ECO:0000256" key="1">
    <source>
        <dbReference type="SAM" id="Coils"/>
    </source>
</evidence>
<evidence type="ECO:0000256" key="2">
    <source>
        <dbReference type="SAM" id="MobiDB-lite"/>
    </source>
</evidence>
<feature type="compositionally biased region" description="Low complexity" evidence="2">
    <location>
        <begin position="386"/>
        <end position="445"/>
    </location>
</feature>
<dbReference type="EMBL" id="BK015447">
    <property type="protein sequence ID" value="DAE07244.1"/>
    <property type="molecule type" value="Genomic_DNA"/>
</dbReference>
<accession>A0A8S5PM39</accession>
<feature type="region of interest" description="Disordered" evidence="2">
    <location>
        <begin position="294"/>
        <end position="327"/>
    </location>
</feature>
<reference evidence="3" key="1">
    <citation type="journal article" date="2021" name="Proc. Natl. Acad. Sci. U.S.A.">
        <title>A Catalog of Tens of Thousands of Viruses from Human Metagenomes Reveals Hidden Associations with Chronic Diseases.</title>
        <authorList>
            <person name="Tisza M.J."/>
            <person name="Buck C.B."/>
        </authorList>
    </citation>
    <scope>NUCLEOTIDE SEQUENCE</scope>
    <source>
        <strain evidence="3">CtOSJ35</strain>
    </source>
</reference>
<keyword evidence="1" id="KW-0175">Coiled coil</keyword>
<feature type="compositionally biased region" description="Low complexity" evidence="2">
    <location>
        <begin position="463"/>
        <end position="476"/>
    </location>
</feature>
<evidence type="ECO:0000313" key="3">
    <source>
        <dbReference type="EMBL" id="DAE07244.1"/>
    </source>
</evidence>
<feature type="compositionally biased region" description="Basic and acidic residues" evidence="2">
    <location>
        <begin position="477"/>
        <end position="487"/>
    </location>
</feature>
<feature type="region of interest" description="Disordered" evidence="2">
    <location>
        <begin position="236"/>
        <end position="281"/>
    </location>
</feature>
<proteinExistence type="predicted"/>
<feature type="compositionally biased region" description="Basic and acidic residues" evidence="2">
    <location>
        <begin position="303"/>
        <end position="316"/>
    </location>
</feature>
<organism evidence="3">
    <name type="scientific">Siphoviridae sp. ctOSJ35</name>
    <dbReference type="NCBI Taxonomy" id="2825479"/>
    <lineage>
        <taxon>Viruses</taxon>
        <taxon>Duplodnaviria</taxon>
        <taxon>Heunggongvirae</taxon>
        <taxon>Uroviricota</taxon>
        <taxon>Caudoviricetes</taxon>
    </lineage>
</organism>
<feature type="compositionally biased region" description="Basic and acidic residues" evidence="2">
    <location>
        <begin position="236"/>
        <end position="252"/>
    </location>
</feature>
<feature type="coiled-coil region" evidence="1">
    <location>
        <begin position="145"/>
        <end position="204"/>
    </location>
</feature>
<feature type="compositionally biased region" description="Low complexity" evidence="2">
    <location>
        <begin position="271"/>
        <end position="281"/>
    </location>
</feature>
<feature type="region of interest" description="Disordered" evidence="2">
    <location>
        <begin position="386"/>
        <end position="531"/>
    </location>
</feature>
<sequence>MEVSDVIEQEITLLTNGRISFQKCGNGLQFGYSKNRGVYSIKVKTSGEWNGLTIRAFWHIPDIKEPITSLLVDNVIRVPALVTSYKGEGRIVFEGSDGAKTVTSADVRYYVNKNSGTCDGTIPEPGTPAWQELVGTVKKYSDTAVEAKESAKKSADEAKQALEDTKDVKSQAIEEINSSKTAVIEEIENKKKLSIEEINSVKEDAKGELEALCDSTRDFANQAKEAADRAKASELAAKDSELKSKESERLASEYKNSANESANAALKSEENASISESNATEAANRALISENNAKLSETASDNSSKKAFDSETKAKASEINSSNNAVNAEHSAINAAASADAAKGSEDKAKTSEIISTANTAEVAKNLETVRDIKAEIDILDANVSANAASSNENANNARVSAEVAKQSETNAALSEASALESKNASAENAAKSQNNASNAKNSADSAKESETKAQEYSNLSQSNANASSESASNAKASEDASKKNADDSAATLQELKDGIASGDFKGDKGDPGPAGKDAPQIDDTTVTDSAPWSSKHIVDMLCPPISETGNPVVCYPVENYPLGVTASWEPVQEGSGDPSPDNIRPIKGRDAVKVERCGENLLDEARFPISKTKNHLMITSKMTLPAGTYTVCILSVANGVYADGADVNHTYDSNKHTFTLARPTAVQLKAYWINERPEKEEHIWLVKGNEWRAYTPYTGQTTTLTLPSTVYGGTVDAVTGEGQETWKIVTIDAKKIKFSSSGNDRFWNLPYHTADGVTSASKTICSHFISSKFSANEPYAFFFTHPNRLQNLFSSVDELNDYCAAQYAAGTPVQIVYQSLKEPEPFTATGALPIPALPGVNTIMTDADSVTVTGRADPIKRITDLEDAVASMTNT</sequence>